<dbReference type="InterPro" id="IPR024983">
    <property type="entry name" value="CHAT_dom"/>
</dbReference>
<accession>A0AAD6V4F5</accession>
<evidence type="ECO:0000313" key="3">
    <source>
        <dbReference type="Proteomes" id="UP001219525"/>
    </source>
</evidence>
<dbReference type="PANTHER" id="PTHR10098">
    <property type="entry name" value="RAPSYN-RELATED"/>
    <property type="match status" value="1"/>
</dbReference>
<evidence type="ECO:0000259" key="1">
    <source>
        <dbReference type="Pfam" id="PF12770"/>
    </source>
</evidence>
<feature type="domain" description="CHAT" evidence="1">
    <location>
        <begin position="845"/>
        <end position="1076"/>
    </location>
</feature>
<dbReference type="EMBL" id="JARJCW010000055">
    <property type="protein sequence ID" value="KAJ7202337.1"/>
    <property type="molecule type" value="Genomic_DNA"/>
</dbReference>
<proteinExistence type="predicted"/>
<dbReference type="Pfam" id="PF12770">
    <property type="entry name" value="CHAT"/>
    <property type="match status" value="1"/>
</dbReference>
<sequence>MTLTYDIPDEETMDRIIEDVTDPGRLEHIKSTWHQFRAYGSARWNELLVLIPTSNKMRRKLCQDRFELKQNMTDLDLCIQLCREELELEPTHPYGSHRQTLASLIIQRFKLDPDRQNLAEAINLYTDELACCSASDPAYYTALNDLAHALDTDIDREIELPDSNAKIDSLNNLALGLLTRFTNFGQEQQQALSFRSANKHQHLNSLDGLGLALKTPDIDLAANLHQEALNLCPRADTKRAMCLNTLANIDLDHAINLHEEALKLHASPDSAWAMSLNNLALARGDMKDIDIVVELNRKALSLYPNSHHKNRPMFLNNLAIAVHTRGIRRGQKRDIDEAIQRHRDALLLLPENHSNRPTYLLNLAGVLKTHFLQLGNMADMDEALKHSRHALSLCPSTHSKHGLFLNSLANTLLTRFDLQGNSADNEEALHYAKEGMRLSPSPHLYYSSALEIYTAAQQNKIDLSSTQSDIDQVIQLHRDTLQLFPSPHPAHARLLGKLGQSLMVSYKRIPHDSVIEEAMLVFEEASKYTSCPPLARFNYAKYWAKIANQYNHPSALKAYSTAINYLPMLAALDLNLQHRQEMLANLSQDSLLSAAAICAISVRKYDDAVQLLEAGRSVFWSQALQLRTPLDVLGSIRPDLSAKLTELSGQLEQASFRETSRNVLTDTQVISIESEGTHCRRLNEEWEDVIKCVRLLPGFEDFMQPKSINALKKAAVSGPIVVLTTTDSTCFALIVTSTKEAQCLELPELMLSRVHILADLSRGLSNSVFDFGTFGDHLQDPSESEARLLAGRDGYINVDPDDAFRRLLAELWKIIVKPVFNALNLEQEYYGPCITDCTSDYVVSSYTPSLTALLDHPPYATAPFKITAIIQPETPGCDRLPGAREELKKIVERVPGHWLTALGDATPATVKSALLHLEDSQIMHFACHGTQDLEHPLDSGLILTDGRLKVSEIMRRPERGNALDVKKAMSLAFLSACETAKGDMAVPDEAMHLAATLLFAGFRGVVATMWTMNDLDGPKIGDTFYEHLFKNCDPHSNPPVLPDLTQAAKALHLAVAKLRKEPDIPFRRWVPFVHYGL</sequence>
<dbReference type="AlphaFoldDB" id="A0AAD6V4F5"/>
<organism evidence="2 3">
    <name type="scientific">Mycena pura</name>
    <dbReference type="NCBI Taxonomy" id="153505"/>
    <lineage>
        <taxon>Eukaryota</taxon>
        <taxon>Fungi</taxon>
        <taxon>Dikarya</taxon>
        <taxon>Basidiomycota</taxon>
        <taxon>Agaricomycotina</taxon>
        <taxon>Agaricomycetes</taxon>
        <taxon>Agaricomycetidae</taxon>
        <taxon>Agaricales</taxon>
        <taxon>Marasmiineae</taxon>
        <taxon>Mycenaceae</taxon>
        <taxon>Mycena</taxon>
    </lineage>
</organism>
<comment type="caution">
    <text evidence="2">The sequence shown here is derived from an EMBL/GenBank/DDBJ whole genome shotgun (WGS) entry which is preliminary data.</text>
</comment>
<dbReference type="SUPFAM" id="SSF81901">
    <property type="entry name" value="HCP-like"/>
    <property type="match status" value="1"/>
</dbReference>
<keyword evidence="3" id="KW-1185">Reference proteome</keyword>
<dbReference type="InterPro" id="IPR011990">
    <property type="entry name" value="TPR-like_helical_dom_sf"/>
</dbReference>
<evidence type="ECO:0000313" key="2">
    <source>
        <dbReference type="EMBL" id="KAJ7202337.1"/>
    </source>
</evidence>
<reference evidence="2" key="1">
    <citation type="submission" date="2023-03" db="EMBL/GenBank/DDBJ databases">
        <title>Massive genome expansion in bonnet fungi (Mycena s.s.) driven by repeated elements and novel gene families across ecological guilds.</title>
        <authorList>
            <consortium name="Lawrence Berkeley National Laboratory"/>
            <person name="Harder C.B."/>
            <person name="Miyauchi S."/>
            <person name="Viragh M."/>
            <person name="Kuo A."/>
            <person name="Thoen E."/>
            <person name="Andreopoulos B."/>
            <person name="Lu D."/>
            <person name="Skrede I."/>
            <person name="Drula E."/>
            <person name="Henrissat B."/>
            <person name="Morin E."/>
            <person name="Kohler A."/>
            <person name="Barry K."/>
            <person name="LaButti K."/>
            <person name="Morin E."/>
            <person name="Salamov A."/>
            <person name="Lipzen A."/>
            <person name="Mereny Z."/>
            <person name="Hegedus B."/>
            <person name="Baldrian P."/>
            <person name="Stursova M."/>
            <person name="Weitz H."/>
            <person name="Taylor A."/>
            <person name="Grigoriev I.V."/>
            <person name="Nagy L.G."/>
            <person name="Martin F."/>
            <person name="Kauserud H."/>
        </authorList>
    </citation>
    <scope>NUCLEOTIDE SEQUENCE</scope>
    <source>
        <strain evidence="2">9144</strain>
    </source>
</reference>
<dbReference type="PANTHER" id="PTHR10098:SF108">
    <property type="entry name" value="TETRATRICOPEPTIDE REPEAT PROTEIN 28"/>
    <property type="match status" value="1"/>
</dbReference>
<dbReference type="Gene3D" id="1.25.40.10">
    <property type="entry name" value="Tetratricopeptide repeat domain"/>
    <property type="match status" value="2"/>
</dbReference>
<gene>
    <name evidence="2" type="ORF">GGX14DRAFT_463374</name>
</gene>
<name>A0AAD6V4F5_9AGAR</name>
<protein>
    <submittedName>
        <fullName evidence="2">CHAT domain-containing protein</fullName>
    </submittedName>
</protein>
<dbReference type="Proteomes" id="UP001219525">
    <property type="component" value="Unassembled WGS sequence"/>
</dbReference>